<dbReference type="Pfam" id="PF10551">
    <property type="entry name" value="MULE"/>
    <property type="match status" value="1"/>
</dbReference>
<organism evidence="2">
    <name type="scientific">Tanacetum cinerariifolium</name>
    <name type="common">Dalmatian daisy</name>
    <name type="synonym">Chrysanthemum cinerariifolium</name>
    <dbReference type="NCBI Taxonomy" id="118510"/>
    <lineage>
        <taxon>Eukaryota</taxon>
        <taxon>Viridiplantae</taxon>
        <taxon>Streptophyta</taxon>
        <taxon>Embryophyta</taxon>
        <taxon>Tracheophyta</taxon>
        <taxon>Spermatophyta</taxon>
        <taxon>Magnoliopsida</taxon>
        <taxon>eudicotyledons</taxon>
        <taxon>Gunneridae</taxon>
        <taxon>Pentapetalae</taxon>
        <taxon>asterids</taxon>
        <taxon>campanulids</taxon>
        <taxon>Asterales</taxon>
        <taxon>Asteraceae</taxon>
        <taxon>Asteroideae</taxon>
        <taxon>Anthemideae</taxon>
        <taxon>Anthemidinae</taxon>
        <taxon>Tanacetum</taxon>
    </lineage>
</organism>
<feature type="domain" description="MULE transposase" evidence="1">
    <location>
        <begin position="270"/>
        <end position="340"/>
    </location>
</feature>
<dbReference type="InterPro" id="IPR018289">
    <property type="entry name" value="MULE_transposase_dom"/>
</dbReference>
<sequence length="350" mass="39948">MLIHVESFGVDDLDLDLDLDLNLNEPVDLNVFQIETQSELPVSEELDVGRTQEPIVEEVRTQEPIVEEVRTQEPIMEYVIVEDYVSFGEYTEQGNGQKDESAPSDGQFFYDDEGIYTACDTQYYVHYSKGVGTDYDDDDDDEDDDFMVDEKNEIVEPDVDVHFFSISMDVPFENIGVNNLVSDDVLEEENVDVINANGFDTDLGNDDETRNYKMRRDYGVELQSTNLNTTIKIVVERNTAPSLPTRVFQKIYVWLGALKLGFMAYRRDLLGLDGAFMKGPFPGQVLAAIGLDSNNEIYSLAYVLVETKSKSSWCWFLQCLGDDIDLYFNSNFTFISDRQKDSIMLYLLNS</sequence>
<protein>
    <recommendedName>
        <fullName evidence="1">MULE transposase domain-containing protein</fullName>
    </recommendedName>
</protein>
<accession>A0A6L2JJ53</accession>
<dbReference type="PANTHER" id="PTHR31973:SF190">
    <property type="entry name" value="MULE TRANSPOSASE DOMAIN-CONTAINING PROTEIN"/>
    <property type="match status" value="1"/>
</dbReference>
<evidence type="ECO:0000313" key="2">
    <source>
        <dbReference type="EMBL" id="GEU37008.1"/>
    </source>
</evidence>
<reference evidence="2" key="1">
    <citation type="journal article" date="2019" name="Sci. Rep.">
        <title>Draft genome of Tanacetum cinerariifolium, the natural source of mosquito coil.</title>
        <authorList>
            <person name="Yamashiro T."/>
            <person name="Shiraishi A."/>
            <person name="Satake H."/>
            <person name="Nakayama K."/>
        </authorList>
    </citation>
    <scope>NUCLEOTIDE SEQUENCE</scope>
</reference>
<proteinExistence type="predicted"/>
<dbReference type="EMBL" id="BKCJ010000876">
    <property type="protein sequence ID" value="GEU37008.1"/>
    <property type="molecule type" value="Genomic_DNA"/>
</dbReference>
<dbReference type="PANTHER" id="PTHR31973">
    <property type="entry name" value="POLYPROTEIN, PUTATIVE-RELATED"/>
    <property type="match status" value="1"/>
</dbReference>
<gene>
    <name evidence="2" type="ORF">Tci_008986</name>
</gene>
<evidence type="ECO:0000259" key="1">
    <source>
        <dbReference type="Pfam" id="PF10551"/>
    </source>
</evidence>
<comment type="caution">
    <text evidence="2">The sequence shown here is derived from an EMBL/GenBank/DDBJ whole genome shotgun (WGS) entry which is preliminary data.</text>
</comment>
<dbReference type="AlphaFoldDB" id="A0A6L2JJ53"/>
<name>A0A6L2JJ53_TANCI</name>